<protein>
    <submittedName>
        <fullName evidence="1">SFRICE_027942</fullName>
    </submittedName>
</protein>
<accession>A0A2H1X0G3</accession>
<organism evidence="1">
    <name type="scientific">Spodoptera frugiperda</name>
    <name type="common">Fall armyworm</name>
    <dbReference type="NCBI Taxonomy" id="7108"/>
    <lineage>
        <taxon>Eukaryota</taxon>
        <taxon>Metazoa</taxon>
        <taxon>Ecdysozoa</taxon>
        <taxon>Arthropoda</taxon>
        <taxon>Hexapoda</taxon>
        <taxon>Insecta</taxon>
        <taxon>Pterygota</taxon>
        <taxon>Neoptera</taxon>
        <taxon>Endopterygota</taxon>
        <taxon>Lepidoptera</taxon>
        <taxon>Glossata</taxon>
        <taxon>Ditrysia</taxon>
        <taxon>Noctuoidea</taxon>
        <taxon>Noctuidae</taxon>
        <taxon>Amphipyrinae</taxon>
        <taxon>Spodoptera</taxon>
    </lineage>
</organism>
<name>A0A2H1X0G3_SPOFR</name>
<evidence type="ECO:0000313" key="1">
    <source>
        <dbReference type="EMBL" id="SOQ58767.1"/>
    </source>
</evidence>
<dbReference type="EMBL" id="ODYU01012453">
    <property type="protein sequence ID" value="SOQ58767.1"/>
    <property type="molecule type" value="Genomic_DNA"/>
</dbReference>
<reference evidence="1" key="1">
    <citation type="submission" date="2016-07" db="EMBL/GenBank/DDBJ databases">
        <authorList>
            <person name="Bretaudeau A."/>
        </authorList>
    </citation>
    <scope>NUCLEOTIDE SEQUENCE</scope>
    <source>
        <strain evidence="1">Rice</strain>
        <tissue evidence="1">Whole body</tissue>
    </source>
</reference>
<gene>
    <name evidence="1" type="ORF">SFRICE_027942</name>
</gene>
<sequence>MHGILKSSARESPRRVSRNAVHEYEPLAWLETSRVPRFLESIGTESTLINEQMNHLKLSNCRCPWTPETPEALQVRWGLLGVRLDSEWFDG</sequence>
<proteinExistence type="predicted"/>
<dbReference type="AlphaFoldDB" id="A0A2H1X0G3"/>